<name>A0A6M5YHV7_9BACT</name>
<proteinExistence type="predicted"/>
<dbReference type="InterPro" id="IPR006311">
    <property type="entry name" value="TAT_signal"/>
</dbReference>
<protein>
    <submittedName>
        <fullName evidence="1">Uncharacterized DUF1501 protein, type 5</fullName>
    </submittedName>
</protein>
<accession>A0A6M5YHV7</accession>
<evidence type="ECO:0000313" key="2">
    <source>
        <dbReference type="Proteomes" id="UP000503447"/>
    </source>
</evidence>
<dbReference type="PANTHER" id="PTHR43737:SF1">
    <property type="entry name" value="DUF1501 DOMAIN-CONTAINING PROTEIN"/>
    <property type="match status" value="1"/>
</dbReference>
<organism evidence="1 2">
    <name type="scientific">Frigoriglobus tundricola</name>
    <dbReference type="NCBI Taxonomy" id="2774151"/>
    <lineage>
        <taxon>Bacteria</taxon>
        <taxon>Pseudomonadati</taxon>
        <taxon>Planctomycetota</taxon>
        <taxon>Planctomycetia</taxon>
        <taxon>Gemmatales</taxon>
        <taxon>Gemmataceae</taxon>
        <taxon>Frigoriglobus</taxon>
    </lineage>
</organism>
<evidence type="ECO:0000313" key="1">
    <source>
        <dbReference type="EMBL" id="QJW92843.1"/>
    </source>
</evidence>
<sequence length="422" mass="45146">MGTPFPHVHRRAFLTSSGLSALGWLTPLGTVLARTAEKERAPAKSVIVLWLGGGPSQLETFDPKPGTDIAAGTKAINTAANGVQLAAGLEQLADQMAHVALVRSLWSKEGDHERGTYTLKTGFRPDPTVTHPSLGAIVCHDLPGTGVEIPRHVSIMPSEWPARGGVFGAEYDAFKVYDPADKVPDTTPNVPEARFEERLEDLKVVEDAFAKGRGRRADATGHRDTMARARRMMASDQLKAFDVSREPEAVRKGYGDSPFGRGCLAARRLLEAGVRCVEVTLSGWDSHANNHEITARLKGVLDPAFAALIRDLHTRNTLKDTVVLCVGEFGRTPQVNAVGGRDHWPHNFTAALAGGGIRGGAVVGESDPAGGKDPKDRQAVANLHATVLRALGIDHEKTLRGPLGRTVPRSEGTPVEALLVKS</sequence>
<gene>
    <name evidence="1" type="ORF">FTUN_0340</name>
</gene>
<reference evidence="2" key="1">
    <citation type="submission" date="2020-05" db="EMBL/GenBank/DDBJ databases">
        <title>Frigoriglobus tundricola gen. nov., sp. nov., a psychrotolerant cellulolytic planctomycete of the family Gemmataceae with two divergent copies of 16S rRNA gene.</title>
        <authorList>
            <person name="Kulichevskaya I.S."/>
            <person name="Ivanova A.A."/>
            <person name="Naumoff D.G."/>
            <person name="Beletsky A.V."/>
            <person name="Rijpstra W.I.C."/>
            <person name="Sinninghe Damste J.S."/>
            <person name="Mardanov A.V."/>
            <person name="Ravin N.V."/>
            <person name="Dedysh S.N."/>
        </authorList>
    </citation>
    <scope>NUCLEOTIDE SEQUENCE [LARGE SCALE GENOMIC DNA]</scope>
    <source>
        <strain evidence="2">PL17</strain>
    </source>
</reference>
<dbReference type="Proteomes" id="UP000503447">
    <property type="component" value="Chromosome"/>
</dbReference>
<keyword evidence="2" id="KW-1185">Reference proteome</keyword>
<dbReference type="InterPro" id="IPR010869">
    <property type="entry name" value="DUF1501"/>
</dbReference>
<dbReference type="EMBL" id="CP053452">
    <property type="protein sequence ID" value="QJW92843.1"/>
    <property type="molecule type" value="Genomic_DNA"/>
</dbReference>
<dbReference type="AlphaFoldDB" id="A0A6M5YHV7"/>
<dbReference type="KEGG" id="ftj:FTUN_0340"/>
<dbReference type="PANTHER" id="PTHR43737">
    <property type="entry name" value="BLL7424 PROTEIN"/>
    <property type="match status" value="1"/>
</dbReference>
<dbReference type="RefSeq" id="WP_171469161.1">
    <property type="nucleotide sequence ID" value="NZ_CP053452.2"/>
</dbReference>
<dbReference type="Pfam" id="PF07394">
    <property type="entry name" value="DUF1501"/>
    <property type="match status" value="1"/>
</dbReference>
<dbReference type="PROSITE" id="PS51318">
    <property type="entry name" value="TAT"/>
    <property type="match status" value="1"/>
</dbReference>
<dbReference type="SUPFAM" id="SSF53649">
    <property type="entry name" value="Alkaline phosphatase-like"/>
    <property type="match status" value="1"/>
</dbReference>
<dbReference type="InterPro" id="IPR017850">
    <property type="entry name" value="Alkaline_phosphatase_core_sf"/>
</dbReference>